<dbReference type="Pfam" id="PF08240">
    <property type="entry name" value="ADH_N"/>
    <property type="match status" value="1"/>
</dbReference>
<dbReference type="CDD" id="cd05289">
    <property type="entry name" value="MDR_like_2"/>
    <property type="match status" value="1"/>
</dbReference>
<dbReference type="Gene3D" id="3.40.50.720">
    <property type="entry name" value="NAD(P)-binding Rossmann-like Domain"/>
    <property type="match status" value="1"/>
</dbReference>
<comment type="caution">
    <text evidence="2">The sequence shown here is derived from an EMBL/GenBank/DDBJ whole genome shotgun (WGS) entry which is preliminary data.</text>
</comment>
<reference evidence="2 3" key="1">
    <citation type="journal article" date="2015" name="Genome Announc.">
        <title>Expanding the biotechnology potential of lactobacilli through comparative genomics of 213 strains and associated genera.</title>
        <authorList>
            <person name="Sun Z."/>
            <person name="Harris H.M."/>
            <person name="McCann A."/>
            <person name="Guo C."/>
            <person name="Argimon S."/>
            <person name="Zhang W."/>
            <person name="Yang X."/>
            <person name="Jeffery I.B."/>
            <person name="Cooney J.C."/>
            <person name="Kagawa T.F."/>
            <person name="Liu W."/>
            <person name="Song Y."/>
            <person name="Salvetti E."/>
            <person name="Wrobel A."/>
            <person name="Rasinkangas P."/>
            <person name="Parkhill J."/>
            <person name="Rea M.C."/>
            <person name="O'Sullivan O."/>
            <person name="Ritari J."/>
            <person name="Douillard F.P."/>
            <person name="Paul Ross R."/>
            <person name="Yang R."/>
            <person name="Briner A.E."/>
            <person name="Felis G.E."/>
            <person name="de Vos W.M."/>
            <person name="Barrangou R."/>
            <person name="Klaenhammer T.R."/>
            <person name="Caufield P.W."/>
            <person name="Cui Y."/>
            <person name="Zhang H."/>
            <person name="O'Toole P.W."/>
        </authorList>
    </citation>
    <scope>NUCLEOTIDE SEQUENCE [LARGE SCALE GENOMIC DNA]</scope>
    <source>
        <strain evidence="2 3">DSM 20253</strain>
    </source>
</reference>
<dbReference type="InterPro" id="IPR011032">
    <property type="entry name" value="GroES-like_sf"/>
</dbReference>
<dbReference type="Proteomes" id="UP000051638">
    <property type="component" value="Unassembled WGS sequence"/>
</dbReference>
<feature type="domain" description="Enoyl reductase (ER)" evidence="1">
    <location>
        <begin position="10"/>
        <end position="285"/>
    </location>
</feature>
<evidence type="ECO:0000313" key="2">
    <source>
        <dbReference type="EMBL" id="KRM99012.1"/>
    </source>
</evidence>
<dbReference type="SMART" id="SM00829">
    <property type="entry name" value="PKS_ER"/>
    <property type="match status" value="1"/>
</dbReference>
<dbReference type="Gene3D" id="3.90.180.10">
    <property type="entry name" value="Medium-chain alcohol dehydrogenases, catalytic domain"/>
    <property type="match status" value="1"/>
</dbReference>
<dbReference type="PATRIC" id="fig|1423796.3.peg.668"/>
<dbReference type="InterPro" id="IPR020843">
    <property type="entry name" value="ER"/>
</dbReference>
<protein>
    <submittedName>
        <fullName evidence="2">Zinc-containing alcohol dehydrogenase</fullName>
    </submittedName>
</protein>
<dbReference type="GO" id="GO:0016491">
    <property type="term" value="F:oxidoreductase activity"/>
    <property type="evidence" value="ECO:0007669"/>
    <property type="project" value="InterPro"/>
</dbReference>
<organism evidence="2 3">
    <name type="scientific">Loigolactobacillus rennini DSM 20253</name>
    <dbReference type="NCBI Taxonomy" id="1423796"/>
    <lineage>
        <taxon>Bacteria</taxon>
        <taxon>Bacillati</taxon>
        <taxon>Bacillota</taxon>
        <taxon>Bacilli</taxon>
        <taxon>Lactobacillales</taxon>
        <taxon>Lactobacillaceae</taxon>
        <taxon>Loigolactobacillus</taxon>
    </lineage>
</organism>
<accession>A0A0R2DAV3</accession>
<dbReference type="AlphaFoldDB" id="A0A0R2DAV3"/>
<dbReference type="SUPFAM" id="SSF50129">
    <property type="entry name" value="GroES-like"/>
    <property type="match status" value="1"/>
</dbReference>
<sequence length="290" mass="30526">MQVMTINQFGSAKALTIQKRSKPAISATQVLVKVHAFSVSQLDVSLRTGQLKGKINAEFPLTSGWDLAGEIIAVGEQVTDFLVGDAVLAHLPLTTPGAAAEYVAVEAAHLAYKPKNVSFSSAAALPSAGLTAWQAIVTHLAVYQGEQLLITAAATCTGQLATQLAVGIGAQVTLIAPHDAKALKQTGVQIYESTATIQQKFAAILDLAVPPLNNRDFLRPDGTYFAAGSAFCPQADGTELQHLVDLLSHEKLALTIKRQLPFSELGLITAQRLVEAGPETGKIVVNVIAD</sequence>
<proteinExistence type="predicted"/>
<keyword evidence="3" id="KW-1185">Reference proteome</keyword>
<name>A0A0R2DAV3_9LACO</name>
<dbReference type="InterPro" id="IPR036291">
    <property type="entry name" value="NAD(P)-bd_dom_sf"/>
</dbReference>
<dbReference type="EMBL" id="AYYI01000021">
    <property type="protein sequence ID" value="KRM99012.1"/>
    <property type="molecule type" value="Genomic_DNA"/>
</dbReference>
<dbReference type="STRING" id="1423796.FC24_GL000652"/>
<evidence type="ECO:0000259" key="1">
    <source>
        <dbReference type="SMART" id="SM00829"/>
    </source>
</evidence>
<evidence type="ECO:0000313" key="3">
    <source>
        <dbReference type="Proteomes" id="UP000051638"/>
    </source>
</evidence>
<gene>
    <name evidence="2" type="ORF">FC24_GL000652</name>
</gene>
<dbReference type="PANTHER" id="PTHR11695:SF294">
    <property type="entry name" value="RETICULON-4-INTERACTING PROTEIN 1, MITOCHONDRIAL"/>
    <property type="match status" value="1"/>
</dbReference>
<dbReference type="InterPro" id="IPR013154">
    <property type="entry name" value="ADH-like_N"/>
</dbReference>
<dbReference type="OrthoDB" id="9792162at2"/>
<dbReference type="PANTHER" id="PTHR11695">
    <property type="entry name" value="ALCOHOL DEHYDROGENASE RELATED"/>
    <property type="match status" value="1"/>
</dbReference>
<dbReference type="InterPro" id="IPR050700">
    <property type="entry name" value="YIM1/Zinc_Alcohol_DH_Fams"/>
</dbReference>
<dbReference type="SUPFAM" id="SSF51735">
    <property type="entry name" value="NAD(P)-binding Rossmann-fold domains"/>
    <property type="match status" value="1"/>
</dbReference>
<dbReference type="RefSeq" id="WP_057873466.1">
    <property type="nucleotide sequence ID" value="NZ_AYYI01000021.1"/>
</dbReference>